<evidence type="ECO:0000256" key="7">
    <source>
        <dbReference type="ARBA" id="ARBA00022989"/>
    </source>
</evidence>
<dbReference type="Pfam" id="PF02254">
    <property type="entry name" value="TrkA_N"/>
    <property type="match status" value="1"/>
</dbReference>
<dbReference type="OrthoDB" id="9781411at2"/>
<reference evidence="12 13" key="1">
    <citation type="submission" date="2019-09" db="EMBL/GenBank/DDBJ databases">
        <title>Sulfurimonas gotlandica sp. nov., a chemoautotrophic and psychrotolerant epsilonproteobacterium isolated from a pelagic redoxcline, and an emended description of the genus Sulfurimonas.</title>
        <authorList>
            <person name="Wang S."/>
            <person name="Jiang L."/>
            <person name="Shao S."/>
        </authorList>
    </citation>
    <scope>NUCLEOTIDE SEQUENCE [LARGE SCALE GENOMIC DNA]</scope>
    <source>
        <strain evidence="12 13">GYSZ_1</strain>
    </source>
</reference>
<keyword evidence="4" id="KW-0633">Potassium transport</keyword>
<evidence type="ECO:0000256" key="8">
    <source>
        <dbReference type="ARBA" id="ARBA00023065"/>
    </source>
</evidence>
<protein>
    <submittedName>
        <fullName evidence="12">Potassium transporter</fullName>
    </submittedName>
</protein>
<gene>
    <name evidence="12" type="ORF">FJR48_00145</name>
</gene>
<dbReference type="Gene3D" id="3.40.50.720">
    <property type="entry name" value="NAD(P)-binding Rossmann-like Domain"/>
    <property type="match status" value="1"/>
</dbReference>
<feature type="transmembrane region" description="Helical" evidence="10">
    <location>
        <begin position="177"/>
        <end position="199"/>
    </location>
</feature>
<keyword evidence="13" id="KW-1185">Reference proteome</keyword>
<feature type="transmembrane region" description="Helical" evidence="10">
    <location>
        <begin position="272"/>
        <end position="291"/>
    </location>
</feature>
<comment type="subcellular location">
    <subcellularLocation>
        <location evidence="1">Membrane</location>
        <topology evidence="1">Multi-pass membrane protein</topology>
    </subcellularLocation>
</comment>
<accession>A0A5P8NXS0</accession>
<dbReference type="InterPro" id="IPR006153">
    <property type="entry name" value="Cation/H_exchanger_TM"/>
</dbReference>
<keyword evidence="8" id="KW-0406">Ion transport</keyword>
<feature type="transmembrane region" description="Helical" evidence="10">
    <location>
        <begin position="58"/>
        <end position="76"/>
    </location>
</feature>
<proteinExistence type="predicted"/>
<dbReference type="PANTHER" id="PTHR46157:SF4">
    <property type="entry name" value="K(+) EFFLUX ANTIPORTER 3, CHLOROPLASTIC"/>
    <property type="match status" value="1"/>
</dbReference>
<evidence type="ECO:0000313" key="12">
    <source>
        <dbReference type="EMBL" id="QFR48218.1"/>
    </source>
</evidence>
<feature type="transmembrane region" description="Helical" evidence="10">
    <location>
        <begin position="149"/>
        <end position="171"/>
    </location>
</feature>
<evidence type="ECO:0000259" key="11">
    <source>
        <dbReference type="PROSITE" id="PS51201"/>
    </source>
</evidence>
<feature type="transmembrane region" description="Helical" evidence="10">
    <location>
        <begin position="6"/>
        <end position="23"/>
    </location>
</feature>
<dbReference type="GO" id="GO:1902600">
    <property type="term" value="P:proton transmembrane transport"/>
    <property type="evidence" value="ECO:0007669"/>
    <property type="project" value="InterPro"/>
</dbReference>
<dbReference type="GO" id="GO:0005886">
    <property type="term" value="C:plasma membrane"/>
    <property type="evidence" value="ECO:0007669"/>
    <property type="project" value="TreeGrafter"/>
</dbReference>
<evidence type="ECO:0000256" key="6">
    <source>
        <dbReference type="ARBA" id="ARBA00022958"/>
    </source>
</evidence>
<evidence type="ECO:0000256" key="10">
    <source>
        <dbReference type="SAM" id="Phobius"/>
    </source>
</evidence>
<keyword evidence="5 10" id="KW-0812">Transmembrane</keyword>
<dbReference type="Pfam" id="PF00999">
    <property type="entry name" value="Na_H_Exchanger"/>
    <property type="match status" value="1"/>
</dbReference>
<evidence type="ECO:0000256" key="3">
    <source>
        <dbReference type="ARBA" id="ARBA00022449"/>
    </source>
</evidence>
<feature type="transmembrane region" description="Helical" evidence="10">
    <location>
        <begin position="219"/>
        <end position="238"/>
    </location>
</feature>
<dbReference type="PANTHER" id="PTHR46157">
    <property type="entry name" value="K(+) EFFLUX ANTIPORTER 3, CHLOROPLASTIC"/>
    <property type="match status" value="1"/>
</dbReference>
<name>A0A5P8NXS0_9BACT</name>
<dbReference type="PROSITE" id="PS51201">
    <property type="entry name" value="RCK_N"/>
    <property type="match status" value="1"/>
</dbReference>
<evidence type="ECO:0000256" key="2">
    <source>
        <dbReference type="ARBA" id="ARBA00022448"/>
    </source>
</evidence>
<dbReference type="EMBL" id="CP043617">
    <property type="protein sequence ID" value="QFR48218.1"/>
    <property type="molecule type" value="Genomic_DNA"/>
</dbReference>
<dbReference type="KEGG" id="sulg:FJR48_00145"/>
<feature type="transmembrane region" description="Helical" evidence="10">
    <location>
        <begin position="30"/>
        <end position="46"/>
    </location>
</feature>
<keyword evidence="2" id="KW-0813">Transport</keyword>
<keyword evidence="9 10" id="KW-0472">Membrane</keyword>
<dbReference type="SUPFAM" id="SSF51735">
    <property type="entry name" value="NAD(P)-binding Rossmann-fold domains"/>
    <property type="match status" value="1"/>
</dbReference>
<dbReference type="Gene3D" id="1.20.1530.20">
    <property type="match status" value="1"/>
</dbReference>
<dbReference type="GO" id="GO:0006813">
    <property type="term" value="P:potassium ion transport"/>
    <property type="evidence" value="ECO:0007669"/>
    <property type="project" value="UniProtKB-KW"/>
</dbReference>
<keyword evidence="6" id="KW-0630">Potassium</keyword>
<dbReference type="Proteomes" id="UP000326944">
    <property type="component" value="Chromosome"/>
</dbReference>
<feature type="transmembrane region" description="Helical" evidence="10">
    <location>
        <begin position="297"/>
        <end position="316"/>
    </location>
</feature>
<dbReference type="GO" id="GO:0015297">
    <property type="term" value="F:antiporter activity"/>
    <property type="evidence" value="ECO:0007669"/>
    <property type="project" value="UniProtKB-KW"/>
</dbReference>
<evidence type="ECO:0000256" key="1">
    <source>
        <dbReference type="ARBA" id="ARBA00004141"/>
    </source>
</evidence>
<feature type="transmembrane region" description="Helical" evidence="10">
    <location>
        <begin position="358"/>
        <end position="378"/>
    </location>
</feature>
<dbReference type="InterPro" id="IPR036291">
    <property type="entry name" value="NAD(P)-bd_dom_sf"/>
</dbReference>
<evidence type="ECO:0000256" key="9">
    <source>
        <dbReference type="ARBA" id="ARBA00023136"/>
    </source>
</evidence>
<evidence type="ECO:0000256" key="4">
    <source>
        <dbReference type="ARBA" id="ARBA00022538"/>
    </source>
</evidence>
<evidence type="ECO:0000256" key="5">
    <source>
        <dbReference type="ARBA" id="ARBA00022692"/>
    </source>
</evidence>
<dbReference type="InterPro" id="IPR003148">
    <property type="entry name" value="RCK_N"/>
</dbReference>
<evidence type="ECO:0000313" key="13">
    <source>
        <dbReference type="Proteomes" id="UP000326944"/>
    </source>
</evidence>
<feature type="domain" description="RCK N-terminal" evidence="11">
    <location>
        <begin position="403"/>
        <end position="519"/>
    </location>
</feature>
<dbReference type="InterPro" id="IPR038770">
    <property type="entry name" value="Na+/solute_symporter_sf"/>
</dbReference>
<feature type="transmembrane region" description="Helical" evidence="10">
    <location>
        <begin position="328"/>
        <end position="352"/>
    </location>
</feature>
<feature type="transmembrane region" description="Helical" evidence="10">
    <location>
        <begin position="115"/>
        <end position="137"/>
    </location>
</feature>
<dbReference type="RefSeq" id="WP_152306161.1">
    <property type="nucleotide sequence ID" value="NZ_CP043617.1"/>
</dbReference>
<keyword evidence="7 10" id="KW-1133">Transmembrane helix</keyword>
<organism evidence="12 13">
    <name type="scientific">Sulfurimonas lithotrophica</name>
    <dbReference type="NCBI Taxonomy" id="2590022"/>
    <lineage>
        <taxon>Bacteria</taxon>
        <taxon>Pseudomonadati</taxon>
        <taxon>Campylobacterota</taxon>
        <taxon>Epsilonproteobacteria</taxon>
        <taxon>Campylobacterales</taxon>
        <taxon>Sulfurimonadaceae</taxon>
        <taxon>Sulfurimonas</taxon>
    </lineage>
</organism>
<feature type="transmembrane region" description="Helical" evidence="10">
    <location>
        <begin position="88"/>
        <end position="109"/>
    </location>
</feature>
<keyword evidence="3" id="KW-0050">Antiport</keyword>
<sequence>MDKVLLIIVLALGISTVLSLLLKRIGVSQIIGYIFTGTILAYSFGLQDSSQSSTLEHIGEFGIVFLMFTIGLEISLSKMNRMKKEIFGNGFMQATFTAIAILIISFFIFKLNFVTSLIISTAFALSSTAVVLSYLKSSKEIYAPYGQRATGILIFQDIAVIPLLILLGFLTNEANQSVWIIIRDTFISALIVVSILFFIGRKVVSWLLHFSASSEEDELFMGSVLFIVISASLLASYFGFTYSLGAFVAGMVIAETKYHHKVEYDIAPFKDILLGTFFIVVGMKIDISYFINNIALIIGIFVLVLLLKTVITFLVLRLSSDNSTSLKTALSISQVGEFSFVIFAVASMGGLIDKELESLLLLIVIFSMMITPFFISHINGFVDTFIKDDSYVLLDEKDFKSRQGHIIVCGYSDIGKSVAEHLDEMGIPYVIIDNNPKNVQLALKQNKEVYLGDMSELSMIEALHTESCASVIVTLDNIDKKKAVCETIREYTKDIHLIAKVVSQEEKNKLRGIDIDVIVDGKYEVGRILVDKMMVCQMRN</sequence>
<dbReference type="AlphaFoldDB" id="A0A5P8NXS0"/>